<protein>
    <recommendedName>
        <fullName evidence="2">Alpha/beta hydrolase</fullName>
    </recommendedName>
</protein>
<dbReference type="AlphaFoldDB" id="A0A3B0Z7R2"/>
<evidence type="ECO:0000313" key="1">
    <source>
        <dbReference type="EMBL" id="VAW83582.1"/>
    </source>
</evidence>
<dbReference type="EMBL" id="UOFO01000010">
    <property type="protein sequence ID" value="VAW83582.1"/>
    <property type="molecule type" value="Genomic_DNA"/>
</dbReference>
<dbReference type="InterPro" id="IPR029058">
    <property type="entry name" value="AB_hydrolase_fold"/>
</dbReference>
<sequence length="266" mass="30761">MIEVLKNKQKLLASEAIFLTLQKNMRTKKRNCLFFVHGFNNDFKDVLERAHFFEKNYGVEVVVFTWPANGGGIKGVVSYKSDKREAQLSVNALDRTFEKLSQYFIDHRTSACNQSFSLVMHSMGNYLFKNLMKSSVYGGETLLFDNIIMAAADVNNKDHEEWVDRIAFRKRLYIMINEDDSALLTSRLKFGEKQRARLGHYTRNLNSNSAVYIDFTNAKHVKRSHAYFEDAIKNKNVKDVFQKAFNGERAEKGLLYEAEMNAYSVV</sequence>
<reference evidence="1" key="1">
    <citation type="submission" date="2018-06" db="EMBL/GenBank/DDBJ databases">
        <authorList>
            <person name="Zhirakovskaya E."/>
        </authorList>
    </citation>
    <scope>NUCLEOTIDE SEQUENCE</scope>
</reference>
<gene>
    <name evidence="1" type="ORF">MNBD_GAMMA16-2107</name>
</gene>
<proteinExistence type="predicted"/>
<organism evidence="1">
    <name type="scientific">hydrothermal vent metagenome</name>
    <dbReference type="NCBI Taxonomy" id="652676"/>
    <lineage>
        <taxon>unclassified sequences</taxon>
        <taxon>metagenomes</taxon>
        <taxon>ecological metagenomes</taxon>
    </lineage>
</organism>
<dbReference type="SUPFAM" id="SSF53474">
    <property type="entry name" value="alpha/beta-Hydrolases"/>
    <property type="match status" value="1"/>
</dbReference>
<name>A0A3B0Z7R2_9ZZZZ</name>
<evidence type="ECO:0008006" key="2">
    <source>
        <dbReference type="Google" id="ProtNLM"/>
    </source>
</evidence>
<dbReference type="InterPro" id="IPR010297">
    <property type="entry name" value="DUF900_hydrolase"/>
</dbReference>
<accession>A0A3B0Z7R2</accession>
<dbReference type="Pfam" id="PF05990">
    <property type="entry name" value="DUF900"/>
    <property type="match status" value="1"/>
</dbReference>